<sequence>MTTWDVIIVGAGQAGSAAAWDLARSGLQVLVLHRPGRRAKPCAGGLTMKTLQRYRFDIGPVIRERIDTLHVGGSRPGRVALSAPSLFCVMTERGELDAYCLEQAREQGAQVAAVTGLKAVTQNHHGVTVTDSQGRRYAGRYLLAADGANSSVARLLGLPRHAGAMAIEGLVPRQALSDWPGMTLDFDALPGGYGWLFPKGDHVNVGLYIWQHRLGGADRPALDAYCRRTLGCTPDQVAGYPLGTWLPQGRLSQGRILFVGDAAGCTESLLGEGIYGAVLSGQWAAQALLGPAPAQHYQRAMQPWREELRQVNQLSRLFYPLRPVSTRILQGRLGSTLVEGFARGLTLGQCKRRWRGAGFSGWQDPVVPDSAVG</sequence>
<dbReference type="Gene3D" id="3.50.50.60">
    <property type="entry name" value="FAD/NAD(P)-binding domain"/>
    <property type="match status" value="1"/>
</dbReference>
<dbReference type="InterPro" id="IPR011777">
    <property type="entry name" value="Geranylgeranyl_Rdtase_fam"/>
</dbReference>
<gene>
    <name evidence="4" type="ORF">A11A3_16135</name>
</gene>
<dbReference type="PANTHER" id="PTHR42685:SF22">
    <property type="entry name" value="CONDITIONED MEDIUM FACTOR RECEPTOR 1"/>
    <property type="match status" value="1"/>
</dbReference>
<dbReference type="Pfam" id="PF01494">
    <property type="entry name" value="FAD_binding_3"/>
    <property type="match status" value="1"/>
</dbReference>
<comment type="caution">
    <text evidence="4">The sequence shown here is derived from an EMBL/GenBank/DDBJ whole genome shotgun (WGS) entry which is preliminary data.</text>
</comment>
<reference evidence="4 5" key="1">
    <citation type="journal article" date="2012" name="J. Bacteriol.">
        <title>Genome Sequence of the Alkane-Degrading Bacterium Alcanivorax hongdengensis Type Strain A-11-3.</title>
        <authorList>
            <person name="Lai Q."/>
            <person name="Shao Z."/>
        </authorList>
    </citation>
    <scope>NUCLEOTIDE SEQUENCE [LARGE SCALE GENOMIC DNA]</scope>
    <source>
        <strain evidence="4 5">A-11-3</strain>
    </source>
</reference>
<evidence type="ECO:0000256" key="2">
    <source>
        <dbReference type="ARBA" id="ARBA00040363"/>
    </source>
</evidence>
<dbReference type="GO" id="GO:0016628">
    <property type="term" value="F:oxidoreductase activity, acting on the CH-CH group of donors, NAD or NADP as acceptor"/>
    <property type="evidence" value="ECO:0007669"/>
    <property type="project" value="InterPro"/>
</dbReference>
<dbReference type="eggNOG" id="COG0644">
    <property type="taxonomic scope" value="Bacteria"/>
</dbReference>
<feature type="domain" description="FAD-binding" evidence="3">
    <location>
        <begin position="5"/>
        <end position="165"/>
    </location>
</feature>
<evidence type="ECO:0000313" key="5">
    <source>
        <dbReference type="Proteomes" id="UP000010164"/>
    </source>
</evidence>
<dbReference type="RefSeq" id="WP_008930392.1">
    <property type="nucleotide sequence ID" value="NZ_AMRJ01000041.1"/>
</dbReference>
<dbReference type="PRINTS" id="PR00420">
    <property type="entry name" value="RNGMNOXGNASE"/>
</dbReference>
<accession>L0W7Q2</accession>
<dbReference type="InterPro" id="IPR002938">
    <property type="entry name" value="FAD-bd"/>
</dbReference>
<dbReference type="InterPro" id="IPR036188">
    <property type="entry name" value="FAD/NAD-bd_sf"/>
</dbReference>
<proteinExistence type="inferred from homology"/>
<keyword evidence="5" id="KW-1185">Reference proteome</keyword>
<dbReference type="GO" id="GO:0071949">
    <property type="term" value="F:FAD binding"/>
    <property type="evidence" value="ECO:0007669"/>
    <property type="project" value="InterPro"/>
</dbReference>
<dbReference type="SUPFAM" id="SSF51905">
    <property type="entry name" value="FAD/NAD(P)-binding domain"/>
    <property type="match status" value="1"/>
</dbReference>
<dbReference type="PANTHER" id="PTHR42685">
    <property type="entry name" value="GERANYLGERANYL DIPHOSPHATE REDUCTASE"/>
    <property type="match status" value="1"/>
</dbReference>
<dbReference type="PATRIC" id="fig|1177179.3.peg.3178"/>
<evidence type="ECO:0000259" key="3">
    <source>
        <dbReference type="Pfam" id="PF01494"/>
    </source>
</evidence>
<organism evidence="4 5">
    <name type="scientific">Alcanivorax hongdengensis A-11-3</name>
    <dbReference type="NCBI Taxonomy" id="1177179"/>
    <lineage>
        <taxon>Bacteria</taxon>
        <taxon>Pseudomonadati</taxon>
        <taxon>Pseudomonadota</taxon>
        <taxon>Gammaproteobacteria</taxon>
        <taxon>Oceanospirillales</taxon>
        <taxon>Alcanivoracaceae</taxon>
        <taxon>Alcanivorax</taxon>
    </lineage>
</organism>
<dbReference type="Proteomes" id="UP000010164">
    <property type="component" value="Unassembled WGS sequence"/>
</dbReference>
<dbReference type="InterPro" id="IPR050407">
    <property type="entry name" value="Geranylgeranyl_reductase"/>
</dbReference>
<protein>
    <recommendedName>
        <fullName evidence="2">Protein CbrA</fullName>
    </recommendedName>
</protein>
<comment type="similarity">
    <text evidence="1">Belongs to the CbrA family.</text>
</comment>
<name>L0W7Q2_9GAMM</name>
<dbReference type="AlphaFoldDB" id="L0W7Q2"/>
<evidence type="ECO:0000256" key="1">
    <source>
        <dbReference type="ARBA" id="ARBA00038079"/>
    </source>
</evidence>
<dbReference type="OrthoDB" id="9785276at2"/>
<dbReference type="NCBIfam" id="TIGR02032">
    <property type="entry name" value="GG-red-SF"/>
    <property type="match status" value="1"/>
</dbReference>
<dbReference type="STRING" id="1177179.A11A3_16135"/>
<evidence type="ECO:0000313" key="4">
    <source>
        <dbReference type="EMBL" id="EKF72969.1"/>
    </source>
</evidence>
<dbReference type="EMBL" id="AMRJ01000041">
    <property type="protein sequence ID" value="EKF72969.1"/>
    <property type="molecule type" value="Genomic_DNA"/>
</dbReference>